<protein>
    <submittedName>
        <fullName evidence="1">Uncharacterized protein</fullName>
    </submittedName>
</protein>
<comment type="caution">
    <text evidence="1">The sequence shown here is derived from an EMBL/GenBank/DDBJ whole genome shotgun (WGS) entry which is preliminary data.</text>
</comment>
<dbReference type="Proteomes" id="UP000828941">
    <property type="component" value="Chromosome 14"/>
</dbReference>
<evidence type="ECO:0000313" key="1">
    <source>
        <dbReference type="EMBL" id="KAI4296907.1"/>
    </source>
</evidence>
<evidence type="ECO:0000313" key="2">
    <source>
        <dbReference type="Proteomes" id="UP000828941"/>
    </source>
</evidence>
<keyword evidence="2" id="KW-1185">Reference proteome</keyword>
<reference evidence="1 2" key="1">
    <citation type="journal article" date="2022" name="DNA Res.">
        <title>Chromosomal-level genome assembly of the orchid tree Bauhinia variegata (Leguminosae; Cercidoideae) supports the allotetraploid origin hypothesis of Bauhinia.</title>
        <authorList>
            <person name="Zhong Y."/>
            <person name="Chen Y."/>
            <person name="Zheng D."/>
            <person name="Pang J."/>
            <person name="Liu Y."/>
            <person name="Luo S."/>
            <person name="Meng S."/>
            <person name="Qian L."/>
            <person name="Wei D."/>
            <person name="Dai S."/>
            <person name="Zhou R."/>
        </authorList>
    </citation>
    <scope>NUCLEOTIDE SEQUENCE [LARGE SCALE GENOMIC DNA]</scope>
    <source>
        <strain evidence="1">BV-YZ2020</strain>
    </source>
</reference>
<accession>A0ACB9KJ02</accession>
<sequence length="291" mass="32305">MAVIVGMKHLISIFIIFWICVFPALSRTLTEDFIATKYEQWMAKHQCTYANDALEKAKRFKIFMENYIYVENFNNARNKSYKLALNQFADLTAEEFIALYTGFKISSLPRSSKKAIFRPLSLDDVPESMDWRKKGVVTPIKNQGQCGSCWVFSAVAAVEGITKIKTGKLPSLSEQQLVDCARHGSNRAAVVVGWITEIEVKAPQAARISGFEDVPANSEEQLLQAVINQPVSVAISVDTDFHMYGGGVFTGGCGISLNHAVTTIGYGTSIDGTKYWLVKNSWGESWGDMDT</sequence>
<gene>
    <name evidence="1" type="ORF">L6164_036826</name>
</gene>
<organism evidence="1 2">
    <name type="scientific">Bauhinia variegata</name>
    <name type="common">Purple orchid tree</name>
    <name type="synonym">Phanera variegata</name>
    <dbReference type="NCBI Taxonomy" id="167791"/>
    <lineage>
        <taxon>Eukaryota</taxon>
        <taxon>Viridiplantae</taxon>
        <taxon>Streptophyta</taxon>
        <taxon>Embryophyta</taxon>
        <taxon>Tracheophyta</taxon>
        <taxon>Spermatophyta</taxon>
        <taxon>Magnoliopsida</taxon>
        <taxon>eudicotyledons</taxon>
        <taxon>Gunneridae</taxon>
        <taxon>Pentapetalae</taxon>
        <taxon>rosids</taxon>
        <taxon>fabids</taxon>
        <taxon>Fabales</taxon>
        <taxon>Fabaceae</taxon>
        <taxon>Cercidoideae</taxon>
        <taxon>Cercideae</taxon>
        <taxon>Bauhiniinae</taxon>
        <taxon>Bauhinia</taxon>
    </lineage>
</organism>
<dbReference type="EMBL" id="CM039439">
    <property type="protein sequence ID" value="KAI4296907.1"/>
    <property type="molecule type" value="Genomic_DNA"/>
</dbReference>
<name>A0ACB9KJ02_BAUVA</name>
<proteinExistence type="predicted"/>